<evidence type="ECO:0000256" key="1">
    <source>
        <dbReference type="SAM" id="Phobius"/>
    </source>
</evidence>
<keyword evidence="3" id="KW-1185">Reference proteome</keyword>
<dbReference type="VEuPathDB" id="FungiDB:AFLA_005104"/>
<accession>A0A7U2MHE6</accession>
<evidence type="ECO:0000313" key="3">
    <source>
        <dbReference type="Proteomes" id="UP000596276"/>
    </source>
</evidence>
<feature type="transmembrane region" description="Helical" evidence="1">
    <location>
        <begin position="24"/>
        <end position="48"/>
    </location>
</feature>
<dbReference type="AlphaFoldDB" id="A0A7U2MHE6"/>
<feature type="transmembrane region" description="Helical" evidence="1">
    <location>
        <begin position="163"/>
        <end position="184"/>
    </location>
</feature>
<reference evidence="3" key="1">
    <citation type="journal article" date="2021" name="G3 (Bethesda)">
        <title>Chromosome assembled and annotated genome sequence of Aspergillus flavus NRRL 3357.</title>
        <authorList>
            <person name="Skerker J.M."/>
            <person name="Pianalto K.M."/>
            <person name="Mondo S.J."/>
            <person name="Yang K."/>
            <person name="Arkin A.P."/>
            <person name="Keller N.P."/>
            <person name="Grigoriev I.V."/>
            <person name="Louise Glass N.L."/>
        </authorList>
    </citation>
    <scope>NUCLEOTIDE SEQUENCE [LARGE SCALE GENOMIC DNA]</scope>
    <source>
        <strain evidence="3">ATCC 200026 / FGSC A1120 / IAM 13836 / NRRL 3357 / JCM 12722 / SRRC 167</strain>
    </source>
</reference>
<proteinExistence type="predicted"/>
<feature type="transmembrane region" description="Helical" evidence="1">
    <location>
        <begin position="620"/>
        <end position="644"/>
    </location>
</feature>
<keyword evidence="1" id="KW-0812">Transmembrane</keyword>
<dbReference type="Proteomes" id="UP000596276">
    <property type="component" value="Chromosome 5"/>
</dbReference>
<evidence type="ECO:0000313" key="2">
    <source>
        <dbReference type="EMBL" id="QRD83736.1"/>
    </source>
</evidence>
<feature type="transmembrane region" description="Helical" evidence="1">
    <location>
        <begin position="97"/>
        <end position="118"/>
    </location>
</feature>
<organism evidence="2 3">
    <name type="scientific">Aspergillus flavus (strain ATCC 200026 / FGSC A1120 / IAM 13836 / NRRL 3357 / JCM 12722 / SRRC 167)</name>
    <dbReference type="NCBI Taxonomy" id="332952"/>
    <lineage>
        <taxon>Eukaryota</taxon>
        <taxon>Fungi</taxon>
        <taxon>Dikarya</taxon>
        <taxon>Ascomycota</taxon>
        <taxon>Pezizomycotina</taxon>
        <taxon>Eurotiomycetes</taxon>
        <taxon>Eurotiomycetidae</taxon>
        <taxon>Eurotiales</taxon>
        <taxon>Aspergillaceae</taxon>
        <taxon>Aspergillus</taxon>
        <taxon>Aspergillus subgen. Circumdati</taxon>
    </lineage>
</organism>
<keyword evidence="1" id="KW-1133">Transmembrane helix</keyword>
<sequence length="755" mass="84547">MISDDAANDKTKPFPTTRIKRSTYVVWLVLLYATLDLFSWVVLCRLTYRPVTASHYGYWISNDQDNSGWGLHNVDYVYEERDRNERWYKAAQVVQSIVSLLTIPLTTTTCSSAVVVWLQHRLNSKTPSITLRQMTVLADKGWADIPTYFRLVTTKRSRYSSSFLIWALILHVVGGLISPLQQIFLSTETIKTPTYPMHIGLLMDIPEKLTVQSTGASQVVALTRKSIESTSANDLSSQLWVGNDSCPNARTDMGDINTNGVMLCDFGGSRWGNMSLFSDPFLAELPKYFNTGLIQQFLPRFNTTARYENISFADFPTNCDTIPGALSIRHRDADRPLGDGLDSWAVHACMPNDLRKSPWRKTRTRQDFTEELYLNISISQAMQHLMERPLAPNPQLFRVTLDTTAGYFELPNYMNGNKAGPLLLDSPSKECGNACLAQGMGNFSIYNHYRLSREDSVPPVTNDLEQVSNKGPLLTTALALFGNNSWLETLARSPGLYDRANISRVADDVCVDLAPLGRIFAYHRLTTTQNSDFFMFNDINNCVRPESLDPNLPTFHNALRAASWLQNFEAPGGEPILANAFTISAYLAISAWLSDIDPGTRSFMVNYDQGADTQKPSISLAGIIVMSVLVGLNLIGLFVTAIYASWFPRWTDSLNAFSLLRLGSSISDHVPLKVSVKDDEISVLDELPGWVGDDPQIEEPSHIALGGSRGLQGKRVYEAYDGKSLRNRNQRLAKRTAYRRARQARRSHRLGVQDS</sequence>
<name>A0A7U2MHE6_ASPFN</name>
<dbReference type="VEuPathDB" id="FungiDB:F9C07_2284502"/>
<dbReference type="EMBL" id="CP044621">
    <property type="protein sequence ID" value="QRD83736.1"/>
    <property type="molecule type" value="Genomic_DNA"/>
</dbReference>
<keyword evidence="1" id="KW-0472">Membrane</keyword>
<gene>
    <name evidence="2" type="ORF">F9C07_2284502</name>
</gene>
<protein>
    <submittedName>
        <fullName evidence="2">Uncharacterized protein</fullName>
    </submittedName>
</protein>